<protein>
    <submittedName>
        <fullName evidence="2">Uncharacterized protein</fullName>
    </submittedName>
</protein>
<organism evidence="2 3">
    <name type="scientific">Rotaria socialis</name>
    <dbReference type="NCBI Taxonomy" id="392032"/>
    <lineage>
        <taxon>Eukaryota</taxon>
        <taxon>Metazoa</taxon>
        <taxon>Spiralia</taxon>
        <taxon>Gnathifera</taxon>
        <taxon>Rotifera</taxon>
        <taxon>Eurotatoria</taxon>
        <taxon>Bdelloidea</taxon>
        <taxon>Philodinida</taxon>
        <taxon>Philodinidae</taxon>
        <taxon>Rotaria</taxon>
    </lineage>
</organism>
<dbReference type="InterPro" id="IPR015943">
    <property type="entry name" value="WD40/YVTN_repeat-like_dom_sf"/>
</dbReference>
<dbReference type="EMBL" id="CAJOBR010069845">
    <property type="protein sequence ID" value="CAF5096252.1"/>
    <property type="molecule type" value="Genomic_DNA"/>
</dbReference>
<proteinExistence type="predicted"/>
<name>A0A822EA77_9BILA</name>
<evidence type="ECO:0000313" key="2">
    <source>
        <dbReference type="EMBL" id="CAF5096252.1"/>
    </source>
</evidence>
<sequence length="76" mass="8849">AVWQLAISGQKLLSCSSDGSVRLWDSNLSQSLQSTFTSELFSSMKQWFSKNNFNRRWHSIVYRLDNARYKSICCHV</sequence>
<feature type="non-terminal residue" evidence="2">
    <location>
        <position position="1"/>
    </location>
</feature>
<evidence type="ECO:0000313" key="3">
    <source>
        <dbReference type="Proteomes" id="UP000663848"/>
    </source>
</evidence>
<gene>
    <name evidence="2" type="ORF">QYT958_LOCUS44600</name>
</gene>
<reference evidence="2" key="1">
    <citation type="submission" date="2021-02" db="EMBL/GenBank/DDBJ databases">
        <authorList>
            <person name="Nowell W R."/>
        </authorList>
    </citation>
    <scope>NUCLEOTIDE SEQUENCE</scope>
</reference>
<evidence type="ECO:0000256" key="1">
    <source>
        <dbReference type="PROSITE-ProRule" id="PRU00221"/>
    </source>
</evidence>
<keyword evidence="1" id="KW-0853">WD repeat</keyword>
<dbReference type="PROSITE" id="PS50082">
    <property type="entry name" value="WD_REPEATS_2"/>
    <property type="match status" value="1"/>
</dbReference>
<accession>A0A822EA77</accession>
<feature type="repeat" description="WD" evidence="1">
    <location>
        <begin position="8"/>
        <end position="34"/>
    </location>
</feature>
<dbReference type="InterPro" id="IPR036322">
    <property type="entry name" value="WD40_repeat_dom_sf"/>
</dbReference>
<dbReference type="SUPFAM" id="SSF50978">
    <property type="entry name" value="WD40 repeat-like"/>
    <property type="match status" value="1"/>
</dbReference>
<dbReference type="InterPro" id="IPR001680">
    <property type="entry name" value="WD40_rpt"/>
</dbReference>
<dbReference type="AlphaFoldDB" id="A0A822EA77"/>
<comment type="caution">
    <text evidence="2">The sequence shown here is derived from an EMBL/GenBank/DDBJ whole genome shotgun (WGS) entry which is preliminary data.</text>
</comment>
<dbReference type="Proteomes" id="UP000663848">
    <property type="component" value="Unassembled WGS sequence"/>
</dbReference>
<dbReference type="Gene3D" id="2.130.10.10">
    <property type="entry name" value="YVTN repeat-like/Quinoprotein amine dehydrogenase"/>
    <property type="match status" value="1"/>
</dbReference>